<sequence>MELFGIFGAGSYGRETIPVLNEQLIRCHDGNYNLVLVDDKLFGRNINGFDVLSTEEFLSCAHTKKYFNVAIADNKIRQRVAESMISYGVIPLTVRHSNTVIYEHTYIDESAILSPFVTISVNTTIGRFFHANLYSYVAHDCQIGDYVTFAPGAKCNGYVVIEDNAYIGSGAIIKQGVPGKPLIIGAGAIIGMGAVVTKSVAPGVTVCGNPAKILQSR</sequence>
<name>A0A5X6ESW8_SALET</name>
<accession>A0A5X6ESW8</accession>
<dbReference type="InterPro" id="IPR020019">
    <property type="entry name" value="AcTrfase_PglD-like"/>
</dbReference>
<dbReference type="SUPFAM" id="SSF51161">
    <property type="entry name" value="Trimeric LpxA-like enzymes"/>
    <property type="match status" value="1"/>
</dbReference>
<dbReference type="InterPro" id="IPR011004">
    <property type="entry name" value="Trimer_LpxA-like_sf"/>
</dbReference>
<gene>
    <name evidence="4" type="ORF">EKG95_18885</name>
</gene>
<keyword evidence="4" id="KW-0808">Transferase</keyword>
<evidence type="ECO:0000256" key="2">
    <source>
        <dbReference type="PIRSR" id="PIRSR620019-1"/>
    </source>
</evidence>
<dbReference type="Gene3D" id="3.40.50.20">
    <property type="match status" value="1"/>
</dbReference>
<dbReference type="NCBIfam" id="TIGR03570">
    <property type="entry name" value="NeuD_NnaD"/>
    <property type="match status" value="1"/>
</dbReference>
<dbReference type="EMBL" id="AAHUDZ010000022">
    <property type="protein sequence ID" value="ECA3793833.1"/>
    <property type="molecule type" value="Genomic_DNA"/>
</dbReference>
<protein>
    <submittedName>
        <fullName evidence="4">Acetyltransferase</fullName>
    </submittedName>
</protein>
<evidence type="ECO:0000256" key="1">
    <source>
        <dbReference type="ARBA" id="ARBA00007274"/>
    </source>
</evidence>
<feature type="active site" description="Proton acceptor" evidence="2">
    <location>
        <position position="139"/>
    </location>
</feature>
<dbReference type="Gene3D" id="2.160.10.10">
    <property type="entry name" value="Hexapeptide repeat proteins"/>
    <property type="match status" value="1"/>
</dbReference>
<evidence type="ECO:0000259" key="3">
    <source>
        <dbReference type="Pfam" id="PF17836"/>
    </source>
</evidence>
<dbReference type="PANTHER" id="PTHR43300">
    <property type="entry name" value="ACETYLTRANSFERASE"/>
    <property type="match status" value="1"/>
</dbReference>
<evidence type="ECO:0000313" key="4">
    <source>
        <dbReference type="EMBL" id="ECA3793833.1"/>
    </source>
</evidence>
<dbReference type="CDD" id="cd03360">
    <property type="entry name" value="LbH_AT_putative"/>
    <property type="match status" value="1"/>
</dbReference>
<dbReference type="Pfam" id="PF17836">
    <property type="entry name" value="PglD_N"/>
    <property type="match status" value="1"/>
</dbReference>
<organism evidence="4">
    <name type="scientific">Salmonella enterica subsp. enterica serovar Aqua</name>
    <dbReference type="NCBI Taxonomy" id="1302615"/>
    <lineage>
        <taxon>Bacteria</taxon>
        <taxon>Pseudomonadati</taxon>
        <taxon>Pseudomonadota</taxon>
        <taxon>Gammaproteobacteria</taxon>
        <taxon>Enterobacterales</taxon>
        <taxon>Enterobacteriaceae</taxon>
        <taxon>Salmonella</taxon>
    </lineage>
</organism>
<comment type="similarity">
    <text evidence="1">Belongs to the transferase hexapeptide repeat family.</text>
</comment>
<feature type="domain" description="PglD N-terminal" evidence="3">
    <location>
        <begin position="6"/>
        <end position="83"/>
    </location>
</feature>
<dbReference type="GO" id="GO:0016740">
    <property type="term" value="F:transferase activity"/>
    <property type="evidence" value="ECO:0007669"/>
    <property type="project" value="UniProtKB-KW"/>
</dbReference>
<reference evidence="4" key="1">
    <citation type="submission" date="2018-12" db="EMBL/GenBank/DDBJ databases">
        <authorList>
            <person name="Ashton P.M."/>
            <person name="Dallman T."/>
            <person name="Nair S."/>
            <person name="De Pinna E."/>
            <person name="Peters T."/>
            <person name="Grant K."/>
        </authorList>
    </citation>
    <scope>NUCLEOTIDE SEQUENCE</scope>
    <source>
        <strain evidence="4">650060</strain>
    </source>
</reference>
<dbReference type="InterPro" id="IPR050179">
    <property type="entry name" value="Trans_hexapeptide_repeat"/>
</dbReference>
<dbReference type="PANTHER" id="PTHR43300:SF7">
    <property type="entry name" value="UDP-N-ACETYLBACILLOSAMINE N-ACETYLTRANSFERASE"/>
    <property type="match status" value="1"/>
</dbReference>
<comment type="caution">
    <text evidence="4">The sequence shown here is derived from an EMBL/GenBank/DDBJ whole genome shotgun (WGS) entry which is preliminary data.</text>
</comment>
<dbReference type="InterPro" id="IPR041561">
    <property type="entry name" value="PglD_N"/>
</dbReference>
<dbReference type="AlphaFoldDB" id="A0A5X6ESW8"/>
<proteinExistence type="inferred from homology"/>
<feature type="site" description="Increases basicity of active site His" evidence="2">
    <location>
        <position position="140"/>
    </location>
</feature>